<evidence type="ECO:0000256" key="2">
    <source>
        <dbReference type="SAM" id="MobiDB-lite"/>
    </source>
</evidence>
<dbReference type="InterPro" id="IPR029045">
    <property type="entry name" value="ClpP/crotonase-like_dom_sf"/>
</dbReference>
<evidence type="ECO:0000256" key="1">
    <source>
        <dbReference type="ARBA" id="ARBA00005254"/>
    </source>
</evidence>
<dbReference type="KEGG" id="scl:sce1998"/>
<dbReference type="EMBL" id="AM746676">
    <property type="protein sequence ID" value="CAN92157.1"/>
    <property type="molecule type" value="Genomic_DNA"/>
</dbReference>
<evidence type="ECO:0000313" key="3">
    <source>
        <dbReference type="EMBL" id="CAN92157.1"/>
    </source>
</evidence>
<feature type="compositionally biased region" description="Low complexity" evidence="2">
    <location>
        <begin position="265"/>
        <end position="279"/>
    </location>
</feature>
<keyword evidence="4" id="KW-1185">Reference proteome</keyword>
<dbReference type="eggNOG" id="COG1024">
    <property type="taxonomic scope" value="Bacteria"/>
</dbReference>
<gene>
    <name evidence="3" type="ordered locus">sce1998</name>
</gene>
<dbReference type="CDD" id="cd06558">
    <property type="entry name" value="crotonase-like"/>
    <property type="match status" value="1"/>
</dbReference>
<dbReference type="PANTHER" id="PTHR43459:SF1">
    <property type="entry name" value="EG:BACN32G11.4 PROTEIN"/>
    <property type="match status" value="1"/>
</dbReference>
<name>A9FQH6_SORC5</name>
<dbReference type="InterPro" id="IPR014748">
    <property type="entry name" value="Enoyl-CoA_hydra_C"/>
</dbReference>
<dbReference type="GO" id="GO:0004300">
    <property type="term" value="F:enoyl-CoA hydratase activity"/>
    <property type="evidence" value="ECO:0007669"/>
    <property type="project" value="UniProtKB-EC"/>
</dbReference>
<feature type="compositionally biased region" description="Polar residues" evidence="2">
    <location>
        <begin position="284"/>
        <end position="293"/>
    </location>
</feature>
<sequence>MTLTPRSFHLELSRGVAEITLSRPDRLNALTFEVYGELTATFRSLERSAARAVVLTGAGRGFCSGGDVEGIIAELLARDARGLLEFTRATGALIQSICELRRPVIAAINGVAVGAGAVIAAACDLRIAAASARFGFIFPKVGLSGADMGASYLLPRIVGQGRAAELLFFGDLIGADEALRIGLVNRVVADSDALGVARGWAERLARGPAFAHAITKQMLESERTMPLAAAIEAEAQAQAICMAHPDFREAHEANRAKRPPRFEGADLGDAPAAPGDADAPPTPRSTGQETPRV</sequence>
<dbReference type="InterPro" id="IPR001753">
    <property type="entry name" value="Enoyl-CoA_hydra/iso"/>
</dbReference>
<dbReference type="Gene3D" id="1.10.12.10">
    <property type="entry name" value="Lyase 2-enoyl-coa Hydratase, Chain A, domain 2"/>
    <property type="match status" value="1"/>
</dbReference>
<feature type="region of interest" description="Disordered" evidence="2">
    <location>
        <begin position="252"/>
        <end position="293"/>
    </location>
</feature>
<dbReference type="PANTHER" id="PTHR43459">
    <property type="entry name" value="ENOYL-COA HYDRATASE"/>
    <property type="match status" value="1"/>
</dbReference>
<keyword evidence="3" id="KW-0456">Lyase</keyword>
<protein>
    <submittedName>
        <fullName evidence="3">Enoyl-CoA hydratase</fullName>
        <ecNumber evidence="3">4.2.1.17</ecNumber>
    </submittedName>
</protein>
<accession>A9FQH6</accession>
<dbReference type="SUPFAM" id="SSF52096">
    <property type="entry name" value="ClpP/crotonase"/>
    <property type="match status" value="1"/>
</dbReference>
<dbReference type="Pfam" id="PF00378">
    <property type="entry name" value="ECH_1"/>
    <property type="match status" value="1"/>
</dbReference>
<dbReference type="AlphaFoldDB" id="A9FQH6"/>
<dbReference type="EC" id="4.2.1.17" evidence="3"/>
<dbReference type="NCBIfam" id="NF006107">
    <property type="entry name" value="PRK08258.1"/>
    <property type="match status" value="1"/>
</dbReference>
<reference evidence="3 4" key="1">
    <citation type="journal article" date="2007" name="Nat. Biotechnol.">
        <title>Complete genome sequence of the myxobacterium Sorangium cellulosum.</title>
        <authorList>
            <person name="Schneiker S."/>
            <person name="Perlova O."/>
            <person name="Kaiser O."/>
            <person name="Gerth K."/>
            <person name="Alici A."/>
            <person name="Altmeyer M.O."/>
            <person name="Bartels D."/>
            <person name="Bekel T."/>
            <person name="Beyer S."/>
            <person name="Bode E."/>
            <person name="Bode H.B."/>
            <person name="Bolten C.J."/>
            <person name="Choudhuri J.V."/>
            <person name="Doss S."/>
            <person name="Elnakady Y.A."/>
            <person name="Frank B."/>
            <person name="Gaigalat L."/>
            <person name="Goesmann A."/>
            <person name="Groeger C."/>
            <person name="Gross F."/>
            <person name="Jelsbak L."/>
            <person name="Jelsbak L."/>
            <person name="Kalinowski J."/>
            <person name="Kegler C."/>
            <person name="Knauber T."/>
            <person name="Konietzny S."/>
            <person name="Kopp M."/>
            <person name="Krause L."/>
            <person name="Krug D."/>
            <person name="Linke B."/>
            <person name="Mahmud T."/>
            <person name="Martinez-Arias R."/>
            <person name="McHardy A.C."/>
            <person name="Merai M."/>
            <person name="Meyer F."/>
            <person name="Mormann S."/>
            <person name="Munoz-Dorado J."/>
            <person name="Perez J."/>
            <person name="Pradella S."/>
            <person name="Rachid S."/>
            <person name="Raddatz G."/>
            <person name="Rosenau F."/>
            <person name="Rueckert C."/>
            <person name="Sasse F."/>
            <person name="Scharfe M."/>
            <person name="Schuster S.C."/>
            <person name="Suen G."/>
            <person name="Treuner-Lange A."/>
            <person name="Velicer G.J."/>
            <person name="Vorholter F.-J."/>
            <person name="Weissman K.J."/>
            <person name="Welch R.D."/>
            <person name="Wenzel S.C."/>
            <person name="Whitworth D.E."/>
            <person name="Wilhelm S."/>
            <person name="Wittmann C."/>
            <person name="Bloecker H."/>
            <person name="Puehler A."/>
            <person name="Mueller R."/>
        </authorList>
    </citation>
    <scope>NUCLEOTIDE SEQUENCE [LARGE SCALE GENOMIC DNA]</scope>
    <source>
        <strain evidence="4">So ce56</strain>
    </source>
</reference>
<proteinExistence type="inferred from homology"/>
<dbReference type="HOGENOM" id="CLU_009834_7_2_7"/>
<dbReference type="STRING" id="448385.sce1998"/>
<dbReference type="Gene3D" id="3.90.226.10">
    <property type="entry name" value="2-enoyl-CoA Hydratase, Chain A, domain 1"/>
    <property type="match status" value="1"/>
</dbReference>
<feature type="compositionally biased region" description="Basic and acidic residues" evidence="2">
    <location>
        <begin position="252"/>
        <end position="264"/>
    </location>
</feature>
<evidence type="ECO:0000313" key="4">
    <source>
        <dbReference type="Proteomes" id="UP000002139"/>
    </source>
</evidence>
<dbReference type="Proteomes" id="UP000002139">
    <property type="component" value="Chromosome"/>
</dbReference>
<organism evidence="3 4">
    <name type="scientific">Sorangium cellulosum (strain So ce56)</name>
    <name type="common">Polyangium cellulosum (strain So ce56)</name>
    <dbReference type="NCBI Taxonomy" id="448385"/>
    <lineage>
        <taxon>Bacteria</taxon>
        <taxon>Pseudomonadati</taxon>
        <taxon>Myxococcota</taxon>
        <taxon>Polyangia</taxon>
        <taxon>Polyangiales</taxon>
        <taxon>Polyangiaceae</taxon>
        <taxon>Sorangium</taxon>
    </lineage>
</organism>
<comment type="similarity">
    <text evidence="1">Belongs to the enoyl-CoA hydratase/isomerase family.</text>
</comment>